<keyword evidence="2" id="KW-0812">Transmembrane</keyword>
<dbReference type="RefSeq" id="WP_168372752.1">
    <property type="nucleotide sequence ID" value="NZ_JAAXMD010000036.1"/>
</dbReference>
<keyword evidence="2" id="KW-0472">Membrane</keyword>
<keyword evidence="2" id="KW-1133">Transmembrane helix</keyword>
<feature type="transmembrane region" description="Helical" evidence="2">
    <location>
        <begin position="9"/>
        <end position="30"/>
    </location>
</feature>
<sequence length="147" mass="14530">MSTEARRIAAWSVGAVCLAVVIWLVATAVFDLPRGDSTASVVGAVVGVIGLALSAATLLTNPAATGTWSRGRRISKVRAHGRGSIAAGGDVRGNAIGARSKVTGPAIAPANHRPAGRGTHDVSARGTGALGAAGDITDNAIGEGSEQ</sequence>
<dbReference type="EMBL" id="JAAXMD010000036">
    <property type="protein sequence ID" value="NKQ24137.1"/>
    <property type="molecule type" value="Genomic_DNA"/>
</dbReference>
<name>A0ABX1IIX4_STRGB</name>
<evidence type="ECO:0000313" key="3">
    <source>
        <dbReference type="EMBL" id="NKQ24137.1"/>
    </source>
</evidence>
<protein>
    <recommendedName>
        <fullName evidence="5">Secreted protein</fullName>
    </recommendedName>
</protein>
<organism evidence="3 4">
    <name type="scientific">Streptomyces galbus</name>
    <dbReference type="NCBI Taxonomy" id="33898"/>
    <lineage>
        <taxon>Bacteria</taxon>
        <taxon>Bacillati</taxon>
        <taxon>Actinomycetota</taxon>
        <taxon>Actinomycetes</taxon>
        <taxon>Kitasatosporales</taxon>
        <taxon>Streptomycetaceae</taxon>
        <taxon>Streptomyces</taxon>
    </lineage>
</organism>
<gene>
    <name evidence="3" type="ORF">HF200_06580</name>
</gene>
<evidence type="ECO:0000256" key="2">
    <source>
        <dbReference type="SAM" id="Phobius"/>
    </source>
</evidence>
<keyword evidence="4" id="KW-1185">Reference proteome</keyword>
<accession>A0ABX1IIX4</accession>
<proteinExistence type="predicted"/>
<comment type="caution">
    <text evidence="3">The sequence shown here is derived from an EMBL/GenBank/DDBJ whole genome shotgun (WGS) entry which is preliminary data.</text>
</comment>
<dbReference type="Proteomes" id="UP000744032">
    <property type="component" value="Unassembled WGS sequence"/>
</dbReference>
<reference evidence="3 4" key="1">
    <citation type="submission" date="2020-04" db="EMBL/GenBank/DDBJ databases">
        <title>Genome sequence of Streptomyces galbus strain I339.</title>
        <authorList>
            <person name="Silva E.A.N."/>
            <person name="Merces M."/>
            <person name="Castelo Branco A.P.O.T."/>
            <person name="Vasconcelos P.C."/>
            <person name="Costa N.P."/>
            <person name="Marinho G.C.S."/>
            <person name="Oliveira C.J.B."/>
            <person name="Araujo D."/>
            <person name="Rodrigues Junior V.S."/>
            <person name="Almeida R."/>
            <person name="Silva Filho U.R."/>
            <person name="Andrade A.S.A."/>
            <person name="Cibulski S.P."/>
        </authorList>
    </citation>
    <scope>NUCLEOTIDE SEQUENCE [LARGE SCALE GENOMIC DNA]</scope>
    <source>
        <strain evidence="3 4">I339</strain>
    </source>
</reference>
<feature type="region of interest" description="Disordered" evidence="1">
    <location>
        <begin position="105"/>
        <end position="147"/>
    </location>
</feature>
<feature type="transmembrane region" description="Helical" evidence="2">
    <location>
        <begin position="42"/>
        <end position="64"/>
    </location>
</feature>
<evidence type="ECO:0008006" key="5">
    <source>
        <dbReference type="Google" id="ProtNLM"/>
    </source>
</evidence>
<evidence type="ECO:0000256" key="1">
    <source>
        <dbReference type="SAM" id="MobiDB-lite"/>
    </source>
</evidence>
<evidence type="ECO:0000313" key="4">
    <source>
        <dbReference type="Proteomes" id="UP000744032"/>
    </source>
</evidence>